<gene>
    <name evidence="1" type="ORF">FSC09_17350</name>
</gene>
<name>A0A6C0Y956_9GAMM</name>
<organism evidence="1 2">
    <name type="scientific">Acinetobacter indicus</name>
    <dbReference type="NCBI Taxonomy" id="756892"/>
    <lineage>
        <taxon>Bacteria</taxon>
        <taxon>Pseudomonadati</taxon>
        <taxon>Pseudomonadota</taxon>
        <taxon>Gammaproteobacteria</taxon>
        <taxon>Moraxellales</taxon>
        <taxon>Moraxellaceae</taxon>
        <taxon>Acinetobacter</taxon>
    </lineage>
</organism>
<evidence type="ECO:0000313" key="2">
    <source>
        <dbReference type="Proteomes" id="UP000503440"/>
    </source>
</evidence>
<proteinExistence type="predicted"/>
<dbReference type="Proteomes" id="UP000503440">
    <property type="component" value="Plasmid pB18-3"/>
</dbReference>
<keyword evidence="1" id="KW-0614">Plasmid</keyword>
<accession>A0A6C0Y956</accession>
<dbReference type="RefSeq" id="WP_163146684.1">
    <property type="nucleotide sequence ID" value="NZ_CP044458.1"/>
</dbReference>
<reference evidence="1 2" key="1">
    <citation type="submission" date="2019-09" db="EMBL/GenBank/DDBJ databases">
        <title>Non-baumannii Acinetobacter spp. carrying blaNDM-1 isolated in China.</title>
        <authorList>
            <person name="Cui C."/>
            <person name="Chen C."/>
            <person name="Sun J."/>
            <person name="Liu Y."/>
        </authorList>
    </citation>
    <scope>NUCLEOTIDE SEQUENCE [LARGE SCALE GENOMIC DNA]</scope>
    <source>
        <strain evidence="1 2">B18</strain>
        <plasmid evidence="2">pb18-3</plasmid>
    </source>
</reference>
<dbReference type="EMBL" id="CP044458">
    <property type="protein sequence ID" value="QIC72125.1"/>
    <property type="molecule type" value="Genomic_DNA"/>
</dbReference>
<sequence>MTKYHYLHLEKVYLGLGFGLNQVGLEKLQARGLYQGHTILSLSNQIFETWAMRNAAFIMYFANTPDGFVFGLENSVKSIEETWNDFAQHWNQEAQEYFNGKGANRPRSINSLRGLFIFSKDDNRAVNDNALLQAVLENRLTFEGFKKRIEHLHKSAEQYLKDFVKRHHLDQIVDTSDQDNIVFAEYK</sequence>
<geneLocation type="plasmid" evidence="2">
    <name>pb18-3</name>
</geneLocation>
<dbReference type="AlphaFoldDB" id="A0A6C0Y956"/>
<evidence type="ECO:0000313" key="1">
    <source>
        <dbReference type="EMBL" id="QIC72125.1"/>
    </source>
</evidence>
<protein>
    <submittedName>
        <fullName evidence="1">Uncharacterized protein</fullName>
    </submittedName>
</protein>